<accession>A0A6S6QXT5</accession>
<evidence type="ECO:0000313" key="1">
    <source>
        <dbReference type="EMBL" id="BCJ94536.1"/>
    </source>
</evidence>
<reference evidence="1 2" key="1">
    <citation type="journal article" date="2016" name="Int. J. Syst. Evol. Microbiol.">
        <title>Descriptions of Anaerotaenia torta gen. nov., sp. nov. and Anaerocolumna cellulosilytica gen. nov., sp. nov. isolated from a methanogenic reactor of cattle waste.</title>
        <authorList>
            <person name="Uek A."/>
            <person name="Ohtaki Y."/>
            <person name="Kaku N."/>
            <person name="Ueki K."/>
        </authorList>
    </citation>
    <scope>NUCLEOTIDE SEQUENCE [LARGE SCALE GENOMIC DNA]</scope>
    <source>
        <strain evidence="1 2">SN021</strain>
    </source>
</reference>
<dbReference type="EMBL" id="AP023367">
    <property type="protein sequence ID" value="BCJ94536.1"/>
    <property type="molecule type" value="Genomic_DNA"/>
</dbReference>
<sequence length="101" mass="11284">MIYTSPSAMSDNVQSDCNLIKDIILKLCNNTLLTNSKVAVGIEYHNREILMTVTKEGKEVKGTIPFEILYFDIKKMHVEADNYEAAVASTICEEAERLIAA</sequence>
<protein>
    <submittedName>
        <fullName evidence="1">Uncharacterized protein</fullName>
    </submittedName>
</protein>
<proteinExistence type="predicted"/>
<keyword evidence="2" id="KW-1185">Reference proteome</keyword>
<name>A0A6S6QXT5_9FIRM</name>
<evidence type="ECO:0000313" key="2">
    <source>
        <dbReference type="Proteomes" id="UP000515561"/>
    </source>
</evidence>
<gene>
    <name evidence="1" type="ORF">acsn021_21050</name>
</gene>
<organism evidence="1 2">
    <name type="scientific">Anaerocolumna cellulosilytica</name>
    <dbReference type="NCBI Taxonomy" id="433286"/>
    <lineage>
        <taxon>Bacteria</taxon>
        <taxon>Bacillati</taxon>
        <taxon>Bacillota</taxon>
        <taxon>Clostridia</taxon>
        <taxon>Lachnospirales</taxon>
        <taxon>Lachnospiraceae</taxon>
        <taxon>Anaerocolumna</taxon>
    </lineage>
</organism>
<dbReference type="AlphaFoldDB" id="A0A6S6QXT5"/>
<dbReference type="RefSeq" id="WP_184089853.1">
    <property type="nucleotide sequence ID" value="NZ_AP023367.1"/>
</dbReference>
<dbReference type="Proteomes" id="UP000515561">
    <property type="component" value="Chromosome"/>
</dbReference>
<dbReference type="KEGG" id="acel:acsn021_21050"/>